<reference evidence="5 6" key="1">
    <citation type="submission" date="2016-10" db="EMBL/GenBank/DDBJ databases">
        <authorList>
            <person name="de Groot N.N."/>
        </authorList>
    </citation>
    <scope>NUCLEOTIDE SEQUENCE [LARGE SCALE GENOMIC DNA]</scope>
    <source>
        <strain evidence="5 6">DSM 17890</strain>
    </source>
</reference>
<dbReference type="InterPro" id="IPR011761">
    <property type="entry name" value="ATP-grasp"/>
</dbReference>
<dbReference type="Gene3D" id="3.40.50.720">
    <property type="entry name" value="NAD(P)-binding Rossmann-like Domain"/>
    <property type="match status" value="1"/>
</dbReference>
<comment type="similarity">
    <text evidence="2">In the N-terminal section; belongs to the acetate CoA ligase alpha subunit family.</text>
</comment>
<dbReference type="Pfam" id="PF13380">
    <property type="entry name" value="CoA_binding_2"/>
    <property type="match status" value="1"/>
</dbReference>
<protein>
    <submittedName>
        <fullName evidence="5">6-carboxyhexanoate-CoA ligase</fullName>
    </submittedName>
</protein>
<organism evidence="5 6">
    <name type="scientific">Albimonas donghaensis</name>
    <dbReference type="NCBI Taxonomy" id="356660"/>
    <lineage>
        <taxon>Bacteria</taxon>
        <taxon>Pseudomonadati</taxon>
        <taxon>Pseudomonadota</taxon>
        <taxon>Alphaproteobacteria</taxon>
        <taxon>Rhodobacterales</taxon>
        <taxon>Paracoccaceae</taxon>
        <taxon>Albimonas</taxon>
    </lineage>
</organism>
<dbReference type="AlphaFoldDB" id="A0A1H2S9L0"/>
<dbReference type="Pfam" id="PF13607">
    <property type="entry name" value="Succ_CoA_lig"/>
    <property type="match status" value="1"/>
</dbReference>
<dbReference type="InterPro" id="IPR016102">
    <property type="entry name" value="Succinyl-CoA_synth-like"/>
</dbReference>
<dbReference type="SUPFAM" id="SSF56059">
    <property type="entry name" value="Glutathione synthetase ATP-binding domain-like"/>
    <property type="match status" value="1"/>
</dbReference>
<dbReference type="SMART" id="SM00881">
    <property type="entry name" value="CoA_binding"/>
    <property type="match status" value="1"/>
</dbReference>
<evidence type="ECO:0000259" key="4">
    <source>
        <dbReference type="PROSITE" id="PS50975"/>
    </source>
</evidence>
<dbReference type="RefSeq" id="WP_092679610.1">
    <property type="nucleotide sequence ID" value="NZ_FNMZ01000001.1"/>
</dbReference>
<dbReference type="GO" id="GO:0006099">
    <property type="term" value="P:tricarboxylic acid cycle"/>
    <property type="evidence" value="ECO:0007669"/>
    <property type="project" value="UniProtKB-KW"/>
</dbReference>
<keyword evidence="6" id="KW-1185">Reference proteome</keyword>
<sequence length="713" mass="72817">MTDASAPRPGLSAIFEPKSVAVVGASADPSRIGGRPIAYALRAGFKGRIYPVNPNREEIQGLKAYPSLDAIPDEIDFVLLAIPAKAVPAALAAAAAKGARGAVLFTAGFAEVGAEGAAMQAELVATARAHGIRLLGPNCLGMFNTEVGHTPTFTSGLESGMPLPGRVGLVTQSGAYGTHLLSMARDRRIGVKVWVSTGNEADVTAPECIEYLVKSDSVDVIGAYMEGVNDREALFRALAAARAARKPVVMMKVGSSAIGAEAAASHTASLAGSDASFDAALRRFGVLRARTTEEMLDVLYAASISPLPRGRKLAVVTVSGGAGVLMSDAAEEYGLEMPALPQDAQDRILARNPLAAARNPVDLTATVLNDFPIVTEGLQALEEAGGGYDMTAAFFTSWTASPVVGPKLRAAILAGLPGGVTTPFAMICQGGPEVNDAYEPDGMMIFEDPSRAIRALAALATLGEGFARAEAEEADPEPLPELPEGFALPAHALSEREAKALIASAGIPVPQETLAATPEQAAEAAAALGGPCVLKIVSPDIAHKTEVGGVALNVSGGPAMLAAAQAMLASVAAHAPDARIEGLLVGPMISGGVELIVGARRDPVMGPVVLIGLGGVFTEVLRDVAVRLAPVTRSEARAALNSLRGAALLHGARGAQPVDLDAAADAISRLSVIAAANPDGFDSLEINPLLARPDGVVALDALLTPLTAEETPA</sequence>
<gene>
    <name evidence="5" type="ORF">SAMN05444336_101579</name>
</gene>
<evidence type="ECO:0000313" key="6">
    <source>
        <dbReference type="Proteomes" id="UP000199118"/>
    </source>
</evidence>
<dbReference type="PANTHER" id="PTHR42793:SF4">
    <property type="entry name" value="BLL6376 PROTEIN"/>
    <property type="match status" value="1"/>
</dbReference>
<dbReference type="Gene3D" id="3.30.1490.20">
    <property type="entry name" value="ATP-grasp fold, A domain"/>
    <property type="match status" value="1"/>
</dbReference>
<evidence type="ECO:0000256" key="1">
    <source>
        <dbReference type="ARBA" id="ARBA00022532"/>
    </source>
</evidence>
<dbReference type="OrthoDB" id="9807426at2"/>
<dbReference type="InterPro" id="IPR043938">
    <property type="entry name" value="Ligase_CoA_dom"/>
</dbReference>
<dbReference type="SUPFAM" id="SSF52210">
    <property type="entry name" value="Succinyl-CoA synthetase domains"/>
    <property type="match status" value="2"/>
</dbReference>
<dbReference type="Gene3D" id="3.30.470.20">
    <property type="entry name" value="ATP-grasp fold, B domain"/>
    <property type="match status" value="1"/>
</dbReference>
<accession>A0A1H2S9L0</accession>
<dbReference type="EMBL" id="FNMZ01000001">
    <property type="protein sequence ID" value="SDW27814.1"/>
    <property type="molecule type" value="Genomic_DNA"/>
</dbReference>
<evidence type="ECO:0000256" key="3">
    <source>
        <dbReference type="PROSITE-ProRule" id="PRU00409"/>
    </source>
</evidence>
<dbReference type="Proteomes" id="UP000199118">
    <property type="component" value="Unassembled WGS sequence"/>
</dbReference>
<dbReference type="Pfam" id="PF13549">
    <property type="entry name" value="ATP-grasp_5"/>
    <property type="match status" value="1"/>
</dbReference>
<evidence type="ECO:0000313" key="5">
    <source>
        <dbReference type="EMBL" id="SDW27814.1"/>
    </source>
</evidence>
<dbReference type="FunFam" id="3.30.1490.20:FF:000020">
    <property type="entry name" value="Protein lysine acetyltransferase"/>
    <property type="match status" value="1"/>
</dbReference>
<proteinExistence type="inferred from homology"/>
<dbReference type="InterPro" id="IPR032875">
    <property type="entry name" value="Succ_CoA_lig_flav_dom"/>
</dbReference>
<dbReference type="InterPro" id="IPR036291">
    <property type="entry name" value="NAD(P)-bd_dom_sf"/>
</dbReference>
<dbReference type="Gene3D" id="3.40.50.261">
    <property type="entry name" value="Succinyl-CoA synthetase domains"/>
    <property type="match status" value="2"/>
</dbReference>
<dbReference type="GO" id="GO:0005524">
    <property type="term" value="F:ATP binding"/>
    <property type="evidence" value="ECO:0007669"/>
    <property type="project" value="UniProtKB-UniRule"/>
</dbReference>
<dbReference type="PROSITE" id="PS50975">
    <property type="entry name" value="ATP_GRASP"/>
    <property type="match status" value="1"/>
</dbReference>
<dbReference type="GO" id="GO:0046872">
    <property type="term" value="F:metal ion binding"/>
    <property type="evidence" value="ECO:0007669"/>
    <property type="project" value="InterPro"/>
</dbReference>
<dbReference type="SUPFAM" id="SSF51735">
    <property type="entry name" value="NAD(P)-binding Rossmann-fold domains"/>
    <property type="match status" value="1"/>
</dbReference>
<dbReference type="InterPro" id="IPR003781">
    <property type="entry name" value="CoA-bd"/>
</dbReference>
<dbReference type="PANTHER" id="PTHR42793">
    <property type="entry name" value="COA BINDING DOMAIN CONTAINING PROTEIN"/>
    <property type="match status" value="1"/>
</dbReference>
<keyword evidence="1" id="KW-0816">Tricarboxylic acid cycle</keyword>
<name>A0A1H2S9L0_9RHOB</name>
<feature type="domain" description="ATP-grasp" evidence="4">
    <location>
        <begin position="499"/>
        <end position="707"/>
    </location>
</feature>
<evidence type="ECO:0000256" key="2">
    <source>
        <dbReference type="ARBA" id="ARBA00060888"/>
    </source>
</evidence>
<keyword evidence="3" id="KW-0067">ATP-binding</keyword>
<keyword evidence="5" id="KW-0436">Ligase</keyword>
<dbReference type="Pfam" id="PF19045">
    <property type="entry name" value="Ligase_CoA_2"/>
    <property type="match status" value="1"/>
</dbReference>
<dbReference type="InterPro" id="IPR013815">
    <property type="entry name" value="ATP_grasp_subdomain_1"/>
</dbReference>
<dbReference type="GO" id="GO:0043758">
    <property type="term" value="F:acetate-CoA ligase (ADP-forming) activity"/>
    <property type="evidence" value="ECO:0007669"/>
    <property type="project" value="InterPro"/>
</dbReference>
<keyword evidence="3" id="KW-0547">Nucleotide-binding</keyword>
<dbReference type="STRING" id="356660.SAMN05444336_101579"/>